<reference evidence="2" key="1">
    <citation type="submission" date="2021-02" db="EMBL/GenBank/DDBJ databases">
        <authorList>
            <person name="Palmer J.M."/>
        </authorList>
    </citation>
    <scope>NUCLEOTIDE SEQUENCE</scope>
    <source>
        <strain evidence="2">SCRP734</strain>
    </source>
</reference>
<dbReference type="Proteomes" id="UP000694044">
    <property type="component" value="Unassembled WGS sequence"/>
</dbReference>
<gene>
    <name evidence="2" type="ORF">PHYPSEUDO_011620</name>
</gene>
<comment type="caution">
    <text evidence="2">The sequence shown here is derived from an EMBL/GenBank/DDBJ whole genome shotgun (WGS) entry which is preliminary data.</text>
</comment>
<sequence length="234" mass="25606">MSPDASQHRSRLPSQPAAECKDSQARRTTHNANGSSAAVVSSAGAQPESSKISPARCELSIQFTSVHTSHPQRKIQSSAIPPPVWRTPRPRRGTATSSRGHSEVKCVGRLEKAEELRFPFFGLLSAGFAILSQVDRARTRPKGKPSRPSLLHSAFVRAQQETTSALREVTARASLKQETARKLLAAEEDTSLGSAAGSAFYESSESCVDLTQHPTHWVVPKRQSSRQSREKTWR</sequence>
<evidence type="ECO:0000313" key="3">
    <source>
        <dbReference type="Proteomes" id="UP000694044"/>
    </source>
</evidence>
<feature type="region of interest" description="Disordered" evidence="1">
    <location>
        <begin position="212"/>
        <end position="234"/>
    </location>
</feature>
<evidence type="ECO:0000313" key="2">
    <source>
        <dbReference type="EMBL" id="KAG7377463.1"/>
    </source>
</evidence>
<organism evidence="2 3">
    <name type="scientific">Phytophthora pseudosyringae</name>
    <dbReference type="NCBI Taxonomy" id="221518"/>
    <lineage>
        <taxon>Eukaryota</taxon>
        <taxon>Sar</taxon>
        <taxon>Stramenopiles</taxon>
        <taxon>Oomycota</taxon>
        <taxon>Peronosporomycetes</taxon>
        <taxon>Peronosporales</taxon>
        <taxon>Peronosporaceae</taxon>
        <taxon>Phytophthora</taxon>
    </lineage>
</organism>
<evidence type="ECO:0000256" key="1">
    <source>
        <dbReference type="SAM" id="MobiDB-lite"/>
    </source>
</evidence>
<dbReference type="AlphaFoldDB" id="A0A8T1VB20"/>
<feature type="compositionally biased region" description="Low complexity" evidence="1">
    <location>
        <begin position="31"/>
        <end position="45"/>
    </location>
</feature>
<proteinExistence type="predicted"/>
<name>A0A8T1VB20_9STRA</name>
<feature type="compositionally biased region" description="Polar residues" evidence="1">
    <location>
        <begin position="61"/>
        <end position="79"/>
    </location>
</feature>
<keyword evidence="3" id="KW-1185">Reference proteome</keyword>
<dbReference type="EMBL" id="JAGDFM010000522">
    <property type="protein sequence ID" value="KAG7377463.1"/>
    <property type="molecule type" value="Genomic_DNA"/>
</dbReference>
<accession>A0A8T1VB20</accession>
<feature type="region of interest" description="Disordered" evidence="1">
    <location>
        <begin position="1"/>
        <end position="100"/>
    </location>
</feature>
<protein>
    <submittedName>
        <fullName evidence="2">Uncharacterized protein</fullName>
    </submittedName>
</protein>